<dbReference type="SUPFAM" id="SSF52518">
    <property type="entry name" value="Thiamin diphosphate-binding fold (THDP-binding)"/>
    <property type="match status" value="2"/>
</dbReference>
<reference evidence="7 8" key="1">
    <citation type="submission" date="2020-01" db="EMBL/GenBank/DDBJ databases">
        <title>Genome analysis of Anaerocolumna sp. CBA3638.</title>
        <authorList>
            <person name="Kim J."/>
            <person name="Roh S.W."/>
        </authorList>
    </citation>
    <scope>NUCLEOTIDE SEQUENCE [LARGE SCALE GENOMIC DNA]</scope>
    <source>
        <strain evidence="7 8">CBA3638</strain>
    </source>
</reference>
<dbReference type="Pfam" id="PF00205">
    <property type="entry name" value="TPP_enzyme_M"/>
    <property type="match status" value="1"/>
</dbReference>
<feature type="domain" description="Thiamine pyrophosphate enzyme central" evidence="4">
    <location>
        <begin position="219"/>
        <end position="353"/>
    </location>
</feature>
<dbReference type="Pfam" id="PF02776">
    <property type="entry name" value="TPP_enzyme_N"/>
    <property type="match status" value="1"/>
</dbReference>
<evidence type="ECO:0000256" key="1">
    <source>
        <dbReference type="ARBA" id="ARBA00007812"/>
    </source>
</evidence>
<dbReference type="Pfam" id="PF02775">
    <property type="entry name" value="TPP_enzyme_C"/>
    <property type="match status" value="1"/>
</dbReference>
<dbReference type="GO" id="GO:0003984">
    <property type="term" value="F:acetolactate synthase activity"/>
    <property type="evidence" value="ECO:0007669"/>
    <property type="project" value="TreeGrafter"/>
</dbReference>
<evidence type="ECO:0000256" key="3">
    <source>
        <dbReference type="RuleBase" id="RU362132"/>
    </source>
</evidence>
<dbReference type="GO" id="GO:0009099">
    <property type="term" value="P:L-valine biosynthetic process"/>
    <property type="evidence" value="ECO:0007669"/>
    <property type="project" value="TreeGrafter"/>
</dbReference>
<dbReference type="Gene3D" id="3.40.50.1220">
    <property type="entry name" value="TPP-binding domain"/>
    <property type="match status" value="1"/>
</dbReference>
<protein>
    <submittedName>
        <fullName evidence="7">3D-(3,5/4)-trihydroxycyclohexane-1,2-dione acylhydrolase (Decyclizing)</fullName>
        <ecNumber evidence="7">3.7.1.22</ecNumber>
    </submittedName>
</protein>
<comment type="similarity">
    <text evidence="1 3">Belongs to the TPP enzyme family.</text>
</comment>
<organism evidence="7 8">
    <name type="scientific">Anaerocolumna sedimenticola</name>
    <dbReference type="NCBI Taxonomy" id="2696063"/>
    <lineage>
        <taxon>Bacteria</taxon>
        <taxon>Bacillati</taxon>
        <taxon>Bacillota</taxon>
        <taxon>Clostridia</taxon>
        <taxon>Lachnospirales</taxon>
        <taxon>Lachnospiraceae</taxon>
        <taxon>Anaerocolumna</taxon>
    </lineage>
</organism>
<dbReference type="GO" id="GO:0030976">
    <property type="term" value="F:thiamine pyrophosphate binding"/>
    <property type="evidence" value="ECO:0007669"/>
    <property type="project" value="InterPro"/>
</dbReference>
<dbReference type="KEGG" id="anr:Ana3638_06490"/>
<feature type="domain" description="Thiamine pyrophosphate enzyme N-terminal TPP-binding" evidence="6">
    <location>
        <begin position="30"/>
        <end position="134"/>
    </location>
</feature>
<dbReference type="GO" id="GO:0000287">
    <property type="term" value="F:magnesium ion binding"/>
    <property type="evidence" value="ECO:0007669"/>
    <property type="project" value="InterPro"/>
</dbReference>
<evidence type="ECO:0000313" key="7">
    <source>
        <dbReference type="EMBL" id="QHQ60460.1"/>
    </source>
</evidence>
<feature type="domain" description="Thiamine pyrophosphate enzyme TPP-binding" evidence="5">
    <location>
        <begin position="440"/>
        <end position="598"/>
    </location>
</feature>
<dbReference type="GO" id="GO:0019310">
    <property type="term" value="P:inositol catabolic process"/>
    <property type="evidence" value="ECO:0007669"/>
    <property type="project" value="InterPro"/>
</dbReference>
<evidence type="ECO:0000259" key="4">
    <source>
        <dbReference type="Pfam" id="PF00205"/>
    </source>
</evidence>
<dbReference type="RefSeq" id="WP_161837296.1">
    <property type="nucleotide sequence ID" value="NZ_CP048000.1"/>
</dbReference>
<evidence type="ECO:0000256" key="2">
    <source>
        <dbReference type="ARBA" id="ARBA00023052"/>
    </source>
</evidence>
<dbReference type="GO" id="GO:0050660">
    <property type="term" value="F:flavin adenine dinucleotide binding"/>
    <property type="evidence" value="ECO:0007669"/>
    <property type="project" value="TreeGrafter"/>
</dbReference>
<sequence>MGKLTMTVGQALVKFLDNQYVSFDGKEEKFVDGIFTVFGHGIVCGLGQALDENPGELKVYQGRNEQGMAHAAAGFAKQSNRRKIIACASSIGPGAANMVTAVADATANNVPLLVFTGDTFSTRQPDPVLQQIEQFHDATITTSDAFRPVSRYWDRVSRPEQLMTALLNAMRVLTDPEKAGGVCISLPQDVQGETFAFPDYYFKKRVHRIVRMNPDSYEIKDAVDLIRTKKKPMVIVGGGVRYSEAGEEVVKFCETYKIPFGETQSGKSAIPSSHPLNLGGVGVTGNSAANSIAAEADLIIGVGTRLTDFTTGSKELFRNKEAQFVLVNVSRYHAEKLDAFPVVADAKAGIQAILAGLNNSGYHSAYTTEIEEANLGWKKEMEYLTKAVFDENYESFVKAKEPGIEEEFVKATGGVITQTGALGIIREQIEKDAIVVGSSGSLPGDLQRMWTTDAKDSYHMEYGYSCMGYEIAAALGAKIAEPDRACYAMVGDGAFMMLHSEIATALQENKKITVLLFDNCGFGCINNLQMGKGMGSLATMFRYRDSATNKQDGRLITTDFAMIGRGYGMTTFTAKTNDELITALKEAKETDNSVLIDIKVLPKSMTADYGSWWHVGIGDSNTNQNIKAAYEDRQKHLENARMY</sequence>
<dbReference type="Gene3D" id="3.40.50.970">
    <property type="match status" value="2"/>
</dbReference>
<dbReference type="EMBL" id="CP048000">
    <property type="protein sequence ID" value="QHQ60460.1"/>
    <property type="molecule type" value="Genomic_DNA"/>
</dbReference>
<dbReference type="PROSITE" id="PS00187">
    <property type="entry name" value="TPP_ENZYMES"/>
    <property type="match status" value="1"/>
</dbReference>
<dbReference type="CDD" id="cd07035">
    <property type="entry name" value="TPP_PYR_POX_like"/>
    <property type="match status" value="1"/>
</dbReference>
<dbReference type="EC" id="3.7.1.22" evidence="7"/>
<dbReference type="PANTHER" id="PTHR18968">
    <property type="entry name" value="THIAMINE PYROPHOSPHATE ENZYMES"/>
    <property type="match status" value="1"/>
</dbReference>
<dbReference type="CDD" id="cd02003">
    <property type="entry name" value="TPP_IolD"/>
    <property type="match status" value="1"/>
</dbReference>
<dbReference type="PANTHER" id="PTHR18968:SF9">
    <property type="entry name" value="3D-(3,5_4)-TRIHYDROXYCYCLOHEXANE-1,2-DIONE HYDROLASE"/>
    <property type="match status" value="1"/>
</dbReference>
<gene>
    <name evidence="7" type="primary">iolD</name>
    <name evidence="7" type="ORF">Ana3638_06490</name>
</gene>
<dbReference type="InterPro" id="IPR012001">
    <property type="entry name" value="Thiamin_PyroP_enz_TPP-bd_dom"/>
</dbReference>
<accession>A0A6P1TGW2</accession>
<dbReference type="InterPro" id="IPR029061">
    <property type="entry name" value="THDP-binding"/>
</dbReference>
<keyword evidence="2 3" id="KW-0786">Thiamine pyrophosphate</keyword>
<evidence type="ECO:0000313" key="8">
    <source>
        <dbReference type="Proteomes" id="UP000464314"/>
    </source>
</evidence>
<evidence type="ECO:0000259" key="6">
    <source>
        <dbReference type="Pfam" id="PF02776"/>
    </source>
</evidence>
<name>A0A6P1TGW2_9FIRM</name>
<dbReference type="GO" id="GO:0009097">
    <property type="term" value="P:isoleucine biosynthetic process"/>
    <property type="evidence" value="ECO:0007669"/>
    <property type="project" value="TreeGrafter"/>
</dbReference>
<dbReference type="InterPro" id="IPR000399">
    <property type="entry name" value="TPP-bd_CS"/>
</dbReference>
<dbReference type="GO" id="GO:0005948">
    <property type="term" value="C:acetolactate synthase complex"/>
    <property type="evidence" value="ECO:0007669"/>
    <property type="project" value="TreeGrafter"/>
</dbReference>
<keyword evidence="8" id="KW-1185">Reference proteome</keyword>
<dbReference type="GO" id="GO:0102481">
    <property type="term" value="F:3D-(3,5/4)-trihydroxycyclohexane-1,2-dione hydrolase activity"/>
    <property type="evidence" value="ECO:0007669"/>
    <property type="project" value="UniProtKB-EC"/>
</dbReference>
<dbReference type="InterPro" id="IPR012000">
    <property type="entry name" value="Thiamin_PyroP_enz_cen_dom"/>
</dbReference>
<proteinExistence type="inferred from homology"/>
<dbReference type="AlphaFoldDB" id="A0A6P1TGW2"/>
<dbReference type="SUPFAM" id="SSF52467">
    <property type="entry name" value="DHS-like NAD/FAD-binding domain"/>
    <property type="match status" value="1"/>
</dbReference>
<dbReference type="InterPro" id="IPR045229">
    <property type="entry name" value="TPP_enz"/>
</dbReference>
<keyword evidence="7" id="KW-0378">Hydrolase</keyword>
<dbReference type="NCBIfam" id="TIGR04377">
    <property type="entry name" value="myo_inos_iolD"/>
    <property type="match status" value="1"/>
</dbReference>
<dbReference type="Proteomes" id="UP000464314">
    <property type="component" value="Chromosome"/>
</dbReference>
<dbReference type="InterPro" id="IPR011766">
    <property type="entry name" value="TPP_enzyme_TPP-bd"/>
</dbReference>
<dbReference type="InterPro" id="IPR030817">
    <property type="entry name" value="Myo_inos_IolD"/>
</dbReference>
<evidence type="ECO:0000259" key="5">
    <source>
        <dbReference type="Pfam" id="PF02775"/>
    </source>
</evidence>
<dbReference type="InterPro" id="IPR029035">
    <property type="entry name" value="DHS-like_NAD/FAD-binding_dom"/>
</dbReference>